<feature type="transmembrane region" description="Helical" evidence="7">
    <location>
        <begin position="352"/>
        <end position="375"/>
    </location>
</feature>
<dbReference type="SUPFAM" id="SSF103473">
    <property type="entry name" value="MFS general substrate transporter"/>
    <property type="match status" value="1"/>
</dbReference>
<dbReference type="Gene3D" id="1.20.1250.20">
    <property type="entry name" value="MFS general substrate transporter like domains"/>
    <property type="match status" value="1"/>
</dbReference>
<evidence type="ECO:0000313" key="10">
    <source>
        <dbReference type="Proteomes" id="UP000016935"/>
    </source>
</evidence>
<evidence type="ECO:0000256" key="5">
    <source>
        <dbReference type="ARBA" id="ARBA00023136"/>
    </source>
</evidence>
<feature type="transmembrane region" description="Helical" evidence="7">
    <location>
        <begin position="123"/>
        <end position="142"/>
    </location>
</feature>
<dbReference type="GeneID" id="19404284"/>
<feature type="transmembrane region" description="Helical" evidence="7">
    <location>
        <begin position="325"/>
        <end position="346"/>
    </location>
</feature>
<dbReference type="eggNOG" id="KOG0254">
    <property type="taxonomic scope" value="Eukaryota"/>
</dbReference>
<dbReference type="Pfam" id="PF06609">
    <property type="entry name" value="TRI12"/>
    <property type="match status" value="1"/>
</dbReference>
<dbReference type="RefSeq" id="XP_008022907.1">
    <property type="nucleotide sequence ID" value="XM_008024716.1"/>
</dbReference>
<evidence type="ECO:0000256" key="3">
    <source>
        <dbReference type="ARBA" id="ARBA00022692"/>
    </source>
</evidence>
<dbReference type="InterPro" id="IPR020846">
    <property type="entry name" value="MFS_dom"/>
</dbReference>
<keyword evidence="10" id="KW-1185">Reference proteome</keyword>
<evidence type="ECO:0000313" key="9">
    <source>
        <dbReference type="EMBL" id="EOA89181.1"/>
    </source>
</evidence>
<dbReference type="PANTHER" id="PTHR23501:SF109">
    <property type="entry name" value="MAJOR FACILITATOR SUPERFAMILY (MFS) PROFILE DOMAIN-CONTAINING PROTEIN-RELATED"/>
    <property type="match status" value="1"/>
</dbReference>
<evidence type="ECO:0000256" key="4">
    <source>
        <dbReference type="ARBA" id="ARBA00022989"/>
    </source>
</evidence>
<comment type="subcellular location">
    <subcellularLocation>
        <location evidence="1">Membrane</location>
        <topology evidence="1">Multi-pass membrane protein</topology>
    </subcellularLocation>
</comment>
<feature type="region of interest" description="Disordered" evidence="6">
    <location>
        <begin position="1"/>
        <end position="36"/>
    </location>
</feature>
<dbReference type="EMBL" id="KB908515">
    <property type="protein sequence ID" value="EOA89181.1"/>
    <property type="molecule type" value="Genomic_DNA"/>
</dbReference>
<feature type="transmembrane region" description="Helical" evidence="7">
    <location>
        <begin position="56"/>
        <end position="82"/>
    </location>
</feature>
<evidence type="ECO:0000256" key="2">
    <source>
        <dbReference type="ARBA" id="ARBA00022448"/>
    </source>
</evidence>
<dbReference type="Proteomes" id="UP000016935">
    <property type="component" value="Unassembled WGS sequence"/>
</dbReference>
<protein>
    <recommendedName>
        <fullName evidence="8">Major facilitator superfamily (MFS) profile domain-containing protein</fullName>
    </recommendedName>
</protein>
<reference evidence="9 10" key="1">
    <citation type="journal article" date="2012" name="PLoS Pathog.">
        <title>Diverse lifestyles and strategies of plant pathogenesis encoded in the genomes of eighteen Dothideomycetes fungi.</title>
        <authorList>
            <person name="Ohm R.A."/>
            <person name="Feau N."/>
            <person name="Henrissat B."/>
            <person name="Schoch C.L."/>
            <person name="Horwitz B.A."/>
            <person name="Barry K.W."/>
            <person name="Condon B.J."/>
            <person name="Copeland A.C."/>
            <person name="Dhillon B."/>
            <person name="Glaser F."/>
            <person name="Hesse C.N."/>
            <person name="Kosti I."/>
            <person name="LaButti K."/>
            <person name="Lindquist E.A."/>
            <person name="Lucas S."/>
            <person name="Salamov A.A."/>
            <person name="Bradshaw R.E."/>
            <person name="Ciuffetti L."/>
            <person name="Hamelin R.C."/>
            <person name="Kema G.H.J."/>
            <person name="Lawrence C."/>
            <person name="Scott J.A."/>
            <person name="Spatafora J.W."/>
            <person name="Turgeon B.G."/>
            <person name="de Wit P.J.G.M."/>
            <person name="Zhong S."/>
            <person name="Goodwin S.B."/>
            <person name="Grigoriev I.V."/>
        </authorList>
    </citation>
    <scope>NUCLEOTIDE SEQUENCE [LARGE SCALE GENOMIC DNA]</scope>
    <source>
        <strain evidence="10">28A</strain>
    </source>
</reference>
<sequence length="588" mass="63201">MNNLTTAKEKHLEPPGDTSAERIERIDDRPSDFLDPHRAALEENPDHAERPSTRTILAMIFLALSYVCPIACGFALPVALVAQIGQDLGNSTQIAWLVGGWSTASSVSFSVAGSLSDVFGQRWTILSGQVFCLIGSIVAATANSVTNIIVGSTFLGFGGGMIFVAYAGVSEILPNKWRGTGLATIELAINMSQPFGIPSVLIATSVNAHTALGWRWCYYWGLIFCVVSSVGVLLFYYPPPRPQYDVDKTRWQEFKDLDFVSLSLYSSGLTTFLVGLTWAGQAGHPWRSASVIVPIALGFTVLLSAFGYNFVWAKQPFFPLKIFKKFTEFTVLLGITFVAGTLFMYTNDPIQIGLIALPNGVSQFVFGVMVTALLGKFKRLKMQMITACAIQTIFCAVLATVVPKNKYAWSALQVFILGPFSWIVILCYVAAGVNIPLQYLGLATGLIGTFRSMGGSVGNAIFNAILNGVVNDNLGNAIAKAALSTGQFDPANIGRLIGATVENAAGVPGAFATVPGITPAVEAASAHALREVYGKGFRMISYSTIPFNVIAILLALVMMDPSQYLTNHTAVRLENEHKDGKDVLKGDS</sequence>
<gene>
    <name evidence="9" type="ORF">SETTUDRAFT_37704</name>
</gene>
<accession>R0IX93</accession>
<keyword evidence="4 7" id="KW-1133">Transmembrane helix</keyword>
<dbReference type="HOGENOM" id="CLU_000960_25_2_1"/>
<feature type="transmembrane region" description="Helical" evidence="7">
    <location>
        <begin position="259"/>
        <end position="279"/>
    </location>
</feature>
<dbReference type="PROSITE" id="PS50850">
    <property type="entry name" value="MFS"/>
    <property type="match status" value="1"/>
</dbReference>
<evidence type="ECO:0000256" key="1">
    <source>
        <dbReference type="ARBA" id="ARBA00004141"/>
    </source>
</evidence>
<evidence type="ECO:0000256" key="7">
    <source>
        <dbReference type="SAM" id="Phobius"/>
    </source>
</evidence>
<feature type="transmembrane region" description="Helical" evidence="7">
    <location>
        <begin position="148"/>
        <end position="169"/>
    </location>
</feature>
<feature type="transmembrane region" description="Helical" evidence="7">
    <location>
        <begin position="218"/>
        <end position="238"/>
    </location>
</feature>
<name>R0IX93_EXST2</name>
<dbReference type="InterPro" id="IPR010573">
    <property type="entry name" value="MFS_Str1/Tri12-like"/>
</dbReference>
<feature type="transmembrane region" description="Helical" evidence="7">
    <location>
        <begin position="408"/>
        <end position="431"/>
    </location>
</feature>
<dbReference type="GO" id="GO:0005886">
    <property type="term" value="C:plasma membrane"/>
    <property type="evidence" value="ECO:0007669"/>
    <property type="project" value="TreeGrafter"/>
</dbReference>
<evidence type="ECO:0000259" key="8">
    <source>
        <dbReference type="PROSITE" id="PS50850"/>
    </source>
</evidence>
<feature type="transmembrane region" description="Helical" evidence="7">
    <location>
        <begin position="539"/>
        <end position="559"/>
    </location>
</feature>
<keyword evidence="2" id="KW-0813">Transport</keyword>
<dbReference type="InterPro" id="IPR036259">
    <property type="entry name" value="MFS_trans_sf"/>
</dbReference>
<dbReference type="GO" id="GO:0022857">
    <property type="term" value="F:transmembrane transporter activity"/>
    <property type="evidence" value="ECO:0007669"/>
    <property type="project" value="InterPro"/>
</dbReference>
<evidence type="ECO:0000256" key="6">
    <source>
        <dbReference type="SAM" id="MobiDB-lite"/>
    </source>
</evidence>
<reference evidence="9 10" key="2">
    <citation type="journal article" date="2013" name="PLoS Genet.">
        <title>Comparative genome structure, secondary metabolite, and effector coding capacity across Cochliobolus pathogens.</title>
        <authorList>
            <person name="Condon B.J."/>
            <person name="Leng Y."/>
            <person name="Wu D."/>
            <person name="Bushley K.E."/>
            <person name="Ohm R.A."/>
            <person name="Otillar R."/>
            <person name="Martin J."/>
            <person name="Schackwitz W."/>
            <person name="Grimwood J."/>
            <person name="MohdZainudin N."/>
            <person name="Xue C."/>
            <person name="Wang R."/>
            <person name="Manning V.A."/>
            <person name="Dhillon B."/>
            <person name="Tu Z.J."/>
            <person name="Steffenson B.J."/>
            <person name="Salamov A."/>
            <person name="Sun H."/>
            <person name="Lowry S."/>
            <person name="LaButti K."/>
            <person name="Han J."/>
            <person name="Copeland A."/>
            <person name="Lindquist E."/>
            <person name="Barry K."/>
            <person name="Schmutz J."/>
            <person name="Baker S.E."/>
            <person name="Ciuffetti L.M."/>
            <person name="Grigoriev I.V."/>
            <person name="Zhong S."/>
            <person name="Turgeon B.G."/>
        </authorList>
    </citation>
    <scope>NUCLEOTIDE SEQUENCE [LARGE SCALE GENOMIC DNA]</scope>
    <source>
        <strain evidence="10">28A</strain>
    </source>
</reference>
<feature type="domain" description="Major facilitator superfamily (MFS) profile" evidence="8">
    <location>
        <begin position="58"/>
        <end position="563"/>
    </location>
</feature>
<proteinExistence type="predicted"/>
<dbReference type="PANTHER" id="PTHR23501">
    <property type="entry name" value="MAJOR FACILITATOR SUPERFAMILY"/>
    <property type="match status" value="1"/>
</dbReference>
<feature type="transmembrane region" description="Helical" evidence="7">
    <location>
        <begin position="291"/>
        <end position="313"/>
    </location>
</feature>
<organism evidence="9 10">
    <name type="scientific">Exserohilum turcicum (strain 28A)</name>
    <name type="common">Northern leaf blight fungus</name>
    <name type="synonym">Setosphaeria turcica</name>
    <dbReference type="NCBI Taxonomy" id="671987"/>
    <lineage>
        <taxon>Eukaryota</taxon>
        <taxon>Fungi</taxon>
        <taxon>Dikarya</taxon>
        <taxon>Ascomycota</taxon>
        <taxon>Pezizomycotina</taxon>
        <taxon>Dothideomycetes</taxon>
        <taxon>Pleosporomycetidae</taxon>
        <taxon>Pleosporales</taxon>
        <taxon>Pleosporineae</taxon>
        <taxon>Pleosporaceae</taxon>
        <taxon>Exserohilum</taxon>
    </lineage>
</organism>
<keyword evidence="3 7" id="KW-0812">Transmembrane</keyword>
<feature type="compositionally biased region" description="Basic and acidic residues" evidence="6">
    <location>
        <begin position="7"/>
        <end position="36"/>
    </location>
</feature>
<dbReference type="AlphaFoldDB" id="R0IX93"/>
<keyword evidence="5 7" id="KW-0472">Membrane</keyword>
<dbReference type="OrthoDB" id="4139357at2759"/>
<feature type="transmembrane region" description="Helical" evidence="7">
    <location>
        <begin position="382"/>
        <end position="402"/>
    </location>
</feature>